<accession>X1E5E5</accession>
<proteinExistence type="predicted"/>
<feature type="non-terminal residue" evidence="2">
    <location>
        <position position="65"/>
    </location>
</feature>
<gene>
    <name evidence="2" type="ORF">S01H4_60338</name>
</gene>
<reference evidence="2" key="1">
    <citation type="journal article" date="2014" name="Front. Microbiol.">
        <title>High frequency of phylogenetically diverse reductive dehalogenase-homologous genes in deep subseafloor sedimentary metagenomes.</title>
        <authorList>
            <person name="Kawai M."/>
            <person name="Futagami T."/>
            <person name="Toyoda A."/>
            <person name="Takaki Y."/>
            <person name="Nishi S."/>
            <person name="Hori S."/>
            <person name="Arai W."/>
            <person name="Tsubouchi T."/>
            <person name="Morono Y."/>
            <person name="Uchiyama I."/>
            <person name="Ito T."/>
            <person name="Fujiyama A."/>
            <person name="Inagaki F."/>
            <person name="Takami H."/>
        </authorList>
    </citation>
    <scope>NUCLEOTIDE SEQUENCE</scope>
    <source>
        <strain evidence="2">Expedition CK06-06</strain>
    </source>
</reference>
<organism evidence="2">
    <name type="scientific">marine sediment metagenome</name>
    <dbReference type="NCBI Taxonomy" id="412755"/>
    <lineage>
        <taxon>unclassified sequences</taxon>
        <taxon>metagenomes</taxon>
        <taxon>ecological metagenomes</taxon>
    </lineage>
</organism>
<evidence type="ECO:0000259" key="1">
    <source>
        <dbReference type="PROSITE" id="PS50883"/>
    </source>
</evidence>
<name>X1E5E5_9ZZZZ</name>
<comment type="caution">
    <text evidence="2">The sequence shown here is derived from an EMBL/GenBank/DDBJ whole genome shotgun (WGS) entry which is preliminary data.</text>
</comment>
<dbReference type="PROSITE" id="PS50883">
    <property type="entry name" value="EAL"/>
    <property type="match status" value="1"/>
</dbReference>
<feature type="domain" description="EAL" evidence="1">
    <location>
        <begin position="32"/>
        <end position="65"/>
    </location>
</feature>
<dbReference type="InterPro" id="IPR052163">
    <property type="entry name" value="DGC-Regulatory_Protein"/>
</dbReference>
<dbReference type="PANTHER" id="PTHR46663:SF3">
    <property type="entry name" value="SLL0267 PROTEIN"/>
    <property type="match status" value="1"/>
</dbReference>
<sequence length="65" mass="7521">MQRADIAMYVAKQDNLGFVVYSRELDDHSPHRLTLMSELREAIKCDELQLHYQPKVLSASDKLDS</sequence>
<dbReference type="PANTHER" id="PTHR46663">
    <property type="entry name" value="DIGUANYLATE CYCLASE DGCT-RELATED"/>
    <property type="match status" value="1"/>
</dbReference>
<dbReference type="EMBL" id="BART01035559">
    <property type="protein sequence ID" value="GAH15615.1"/>
    <property type="molecule type" value="Genomic_DNA"/>
</dbReference>
<dbReference type="InterPro" id="IPR001633">
    <property type="entry name" value="EAL_dom"/>
</dbReference>
<dbReference type="AlphaFoldDB" id="X1E5E5"/>
<protein>
    <recommendedName>
        <fullName evidence="1">EAL domain-containing protein</fullName>
    </recommendedName>
</protein>
<evidence type="ECO:0000313" key="2">
    <source>
        <dbReference type="EMBL" id="GAH15615.1"/>
    </source>
</evidence>